<dbReference type="InterPro" id="IPR009003">
    <property type="entry name" value="Peptidase_S1_PA"/>
</dbReference>
<evidence type="ECO:0000256" key="1">
    <source>
        <dbReference type="ARBA" id="ARBA00023157"/>
    </source>
</evidence>
<feature type="domain" description="Peptidase S1" evidence="3">
    <location>
        <begin position="81"/>
        <end position="295"/>
    </location>
</feature>
<reference evidence="4" key="1">
    <citation type="submission" date="2020-02" db="EMBL/GenBank/DDBJ databases">
        <title>Relaxed selection underlies rapid genomic changes in the transitions from sociality to social parasitism in ants.</title>
        <authorList>
            <person name="Bi X."/>
        </authorList>
    </citation>
    <scope>NUCLEOTIDE SEQUENCE</scope>
    <source>
        <strain evidence="4">BGI-DK2013a</strain>
        <tissue evidence="4">Whole body</tissue>
    </source>
</reference>
<protein>
    <submittedName>
        <fullName evidence="4">TRY5 protein</fullName>
    </submittedName>
</protein>
<dbReference type="PROSITE" id="PS00135">
    <property type="entry name" value="TRYPSIN_SER"/>
    <property type="match status" value="1"/>
</dbReference>
<gene>
    <name evidence="4" type="ORF">G6Z75_0002750</name>
</gene>
<dbReference type="Pfam" id="PF00089">
    <property type="entry name" value="Trypsin"/>
    <property type="match status" value="1"/>
</dbReference>
<accession>A0A836EMG0</accession>
<dbReference type="InterPro" id="IPR043504">
    <property type="entry name" value="Peptidase_S1_PA_chymotrypsin"/>
</dbReference>
<dbReference type="PANTHER" id="PTHR24256">
    <property type="entry name" value="TRYPTASE-RELATED"/>
    <property type="match status" value="1"/>
</dbReference>
<dbReference type="AlphaFoldDB" id="A0A836EMG0"/>
<dbReference type="PROSITE" id="PS50240">
    <property type="entry name" value="TRYPSIN_DOM"/>
    <property type="match status" value="1"/>
</dbReference>
<evidence type="ECO:0000259" key="3">
    <source>
        <dbReference type="PROSITE" id="PS50240"/>
    </source>
</evidence>
<comment type="caution">
    <text evidence="4">The sequence shown here is derived from an EMBL/GenBank/DDBJ whole genome shotgun (WGS) entry which is preliminary data.</text>
</comment>
<dbReference type="SUPFAM" id="SSF50494">
    <property type="entry name" value="Trypsin-like serine proteases"/>
    <property type="match status" value="1"/>
</dbReference>
<keyword evidence="1" id="KW-1015">Disulfide bond</keyword>
<dbReference type="InterPro" id="IPR051487">
    <property type="entry name" value="Ser/Thr_Proteases_Immune/Dev"/>
</dbReference>
<evidence type="ECO:0000313" key="5">
    <source>
        <dbReference type="Proteomes" id="UP000667349"/>
    </source>
</evidence>
<name>A0A836EMG0_9HYME</name>
<dbReference type="SMART" id="SM00020">
    <property type="entry name" value="Tryp_SPc"/>
    <property type="match status" value="1"/>
</dbReference>
<dbReference type="CDD" id="cd00190">
    <property type="entry name" value="Tryp_SPc"/>
    <property type="match status" value="1"/>
</dbReference>
<dbReference type="InterPro" id="IPR033116">
    <property type="entry name" value="TRYPSIN_SER"/>
</dbReference>
<dbReference type="GO" id="GO:0004252">
    <property type="term" value="F:serine-type endopeptidase activity"/>
    <property type="evidence" value="ECO:0007669"/>
    <property type="project" value="InterPro"/>
</dbReference>
<dbReference type="GO" id="GO:0006508">
    <property type="term" value="P:proteolysis"/>
    <property type="evidence" value="ECO:0007669"/>
    <property type="project" value="InterPro"/>
</dbReference>
<sequence length="296" mass="33919">LTVLIPMPIKFLHRLVISIRYEVILGRRYFDTILRPRARLSSRVTTQFMQIMDADPKPRIRANAQIATSTRRASTLLLIWWKFRLSLHSSHGILCSASILSRTWAITALHCLISVPSQYYVRAGSNHMDRGGSVHRVTNIRIYNDTYRSWILGLFYHDIALFEVKPPFHFSKTVRPIHLPRSNHELPFELLVCGWGYINDKKKESAKTLMGVYVQHVSYETCINISSLYTTFIEDDYHLCYGTQGKDACFGDSGGALANKRTIYGIVSFGHGCGKVAGVYVKVFHYREWIKSVTNL</sequence>
<proteinExistence type="inferred from homology"/>
<evidence type="ECO:0000256" key="2">
    <source>
        <dbReference type="ARBA" id="ARBA00024195"/>
    </source>
</evidence>
<organism evidence="4 5">
    <name type="scientific">Acromyrmex insinuator</name>
    <dbReference type="NCBI Taxonomy" id="230686"/>
    <lineage>
        <taxon>Eukaryota</taxon>
        <taxon>Metazoa</taxon>
        <taxon>Ecdysozoa</taxon>
        <taxon>Arthropoda</taxon>
        <taxon>Hexapoda</taxon>
        <taxon>Insecta</taxon>
        <taxon>Pterygota</taxon>
        <taxon>Neoptera</taxon>
        <taxon>Endopterygota</taxon>
        <taxon>Hymenoptera</taxon>
        <taxon>Apocrita</taxon>
        <taxon>Aculeata</taxon>
        <taxon>Formicoidea</taxon>
        <taxon>Formicidae</taxon>
        <taxon>Myrmicinae</taxon>
        <taxon>Acromyrmex</taxon>
    </lineage>
</organism>
<dbReference type="InterPro" id="IPR001254">
    <property type="entry name" value="Trypsin_dom"/>
</dbReference>
<feature type="non-terminal residue" evidence="4">
    <location>
        <position position="1"/>
    </location>
</feature>
<comment type="similarity">
    <text evidence="2">Belongs to the peptidase S1 family. CLIP subfamily.</text>
</comment>
<dbReference type="Proteomes" id="UP000667349">
    <property type="component" value="Unassembled WGS sequence"/>
</dbReference>
<keyword evidence="5" id="KW-1185">Reference proteome</keyword>
<dbReference type="InterPro" id="IPR001314">
    <property type="entry name" value="Peptidase_S1A"/>
</dbReference>
<evidence type="ECO:0000313" key="4">
    <source>
        <dbReference type="EMBL" id="KAG5307470.1"/>
    </source>
</evidence>
<dbReference type="PRINTS" id="PR00722">
    <property type="entry name" value="CHYMOTRYPSIN"/>
</dbReference>
<dbReference type="EMBL" id="JAANHZ010000734">
    <property type="protein sequence ID" value="KAG5307470.1"/>
    <property type="molecule type" value="Genomic_DNA"/>
</dbReference>
<feature type="non-terminal residue" evidence="4">
    <location>
        <position position="296"/>
    </location>
</feature>
<dbReference type="Gene3D" id="2.40.10.10">
    <property type="entry name" value="Trypsin-like serine proteases"/>
    <property type="match status" value="2"/>
</dbReference>